<protein>
    <submittedName>
        <fullName evidence="2">Sex-determining transformer protein 2</fullName>
    </submittedName>
</protein>
<dbReference type="AlphaFoldDB" id="A0AAE1LUC9"/>
<gene>
    <name evidence="2" type="ORF">KUF71_025139</name>
</gene>
<dbReference type="EMBL" id="JAHWGI010001418">
    <property type="protein sequence ID" value="KAK3931159.1"/>
    <property type="molecule type" value="Genomic_DNA"/>
</dbReference>
<feature type="region of interest" description="Disordered" evidence="1">
    <location>
        <begin position="34"/>
        <end position="74"/>
    </location>
</feature>
<organism evidence="2 3">
    <name type="scientific">Frankliniella fusca</name>
    <dbReference type="NCBI Taxonomy" id="407009"/>
    <lineage>
        <taxon>Eukaryota</taxon>
        <taxon>Metazoa</taxon>
        <taxon>Ecdysozoa</taxon>
        <taxon>Arthropoda</taxon>
        <taxon>Hexapoda</taxon>
        <taxon>Insecta</taxon>
        <taxon>Pterygota</taxon>
        <taxon>Neoptera</taxon>
        <taxon>Paraneoptera</taxon>
        <taxon>Thysanoptera</taxon>
        <taxon>Terebrantia</taxon>
        <taxon>Thripoidea</taxon>
        <taxon>Thripidae</taxon>
        <taxon>Frankliniella</taxon>
    </lineage>
</organism>
<evidence type="ECO:0000313" key="3">
    <source>
        <dbReference type="Proteomes" id="UP001219518"/>
    </source>
</evidence>
<evidence type="ECO:0000313" key="2">
    <source>
        <dbReference type="EMBL" id="KAK3931159.1"/>
    </source>
</evidence>
<keyword evidence="3" id="KW-1185">Reference proteome</keyword>
<evidence type="ECO:0000256" key="1">
    <source>
        <dbReference type="SAM" id="MobiDB-lite"/>
    </source>
</evidence>
<dbReference type="Proteomes" id="UP001219518">
    <property type="component" value="Unassembled WGS sequence"/>
</dbReference>
<accession>A0AAE1LUC9</accession>
<reference evidence="2" key="1">
    <citation type="submission" date="2021-07" db="EMBL/GenBank/DDBJ databases">
        <authorList>
            <person name="Catto M.A."/>
            <person name="Jacobson A."/>
            <person name="Kennedy G."/>
            <person name="Labadie P."/>
            <person name="Hunt B.G."/>
            <person name="Srinivasan R."/>
        </authorList>
    </citation>
    <scope>NUCLEOTIDE SEQUENCE</scope>
    <source>
        <strain evidence="2">PL_HMW_Pooled</strain>
        <tissue evidence="2">Head</tissue>
    </source>
</reference>
<comment type="caution">
    <text evidence="2">The sequence shown here is derived from an EMBL/GenBank/DDBJ whole genome shotgun (WGS) entry which is preliminary data.</text>
</comment>
<name>A0AAE1LUC9_9NEOP</name>
<reference evidence="2" key="2">
    <citation type="journal article" date="2023" name="BMC Genomics">
        <title>Pest status, molecular evolution, and epigenetic factors derived from the genome assembly of Frankliniella fusca, a thysanopteran phytovirus vector.</title>
        <authorList>
            <person name="Catto M.A."/>
            <person name="Labadie P.E."/>
            <person name="Jacobson A.L."/>
            <person name="Kennedy G.G."/>
            <person name="Srinivasan R."/>
            <person name="Hunt B.G."/>
        </authorList>
    </citation>
    <scope>NUCLEOTIDE SEQUENCE</scope>
    <source>
        <strain evidence="2">PL_HMW_Pooled</strain>
    </source>
</reference>
<proteinExistence type="predicted"/>
<sequence>MQAQVLALRSTSEDHLSNDSRMFDVEDLLSTYAPAEHCRAPPRGPLPSPTTALMPRSPKPKSSPGPKPCLGAQP</sequence>